<dbReference type="InterPro" id="IPR046088">
    <property type="entry name" value="DUF6106"/>
</dbReference>
<evidence type="ECO:0000256" key="1">
    <source>
        <dbReference type="SAM" id="Phobius"/>
    </source>
</evidence>
<keyword evidence="1" id="KW-1133">Transmembrane helix</keyword>
<sequence length="169" mass="19940">MSDLYLEEMVKRRWTAKDKAIRMILMVLTVLLIIGAFFVHYILVFPAIAICVADIFIFPRFNVEWEYQYVNGELDVDRIINKAKRKRKGSFDLDNVEILAPASSHRLDYYNNNQQMKDFNYTSNDPDRVKMVYAMIVSDEGTLKRILFEPSAQMIRDMRARAPRKVFED</sequence>
<accession>A0A9D1NV36</accession>
<comment type="caution">
    <text evidence="2">The sequence shown here is derived from an EMBL/GenBank/DDBJ whole genome shotgun (WGS) entry which is preliminary data.</text>
</comment>
<dbReference type="Pfam" id="PF19601">
    <property type="entry name" value="DUF6106"/>
    <property type="match status" value="1"/>
</dbReference>
<dbReference type="Proteomes" id="UP000886723">
    <property type="component" value="Unassembled WGS sequence"/>
</dbReference>
<evidence type="ECO:0000313" key="3">
    <source>
        <dbReference type="Proteomes" id="UP000886723"/>
    </source>
</evidence>
<protein>
    <submittedName>
        <fullName evidence="2">Uncharacterized protein</fullName>
    </submittedName>
</protein>
<reference evidence="2" key="1">
    <citation type="submission" date="2020-10" db="EMBL/GenBank/DDBJ databases">
        <authorList>
            <person name="Gilroy R."/>
        </authorList>
    </citation>
    <scope>NUCLEOTIDE SEQUENCE</scope>
    <source>
        <strain evidence="2">ChiBcec2-4451</strain>
    </source>
</reference>
<gene>
    <name evidence="2" type="ORF">IAA63_08035</name>
</gene>
<proteinExistence type="predicted"/>
<keyword evidence="1" id="KW-0472">Membrane</keyword>
<dbReference type="AlphaFoldDB" id="A0A9D1NV36"/>
<evidence type="ECO:0000313" key="2">
    <source>
        <dbReference type="EMBL" id="HIV13072.1"/>
    </source>
</evidence>
<name>A0A9D1NV36_9FIRM</name>
<dbReference type="EMBL" id="DVON01000174">
    <property type="protein sequence ID" value="HIV13072.1"/>
    <property type="molecule type" value="Genomic_DNA"/>
</dbReference>
<reference evidence="2" key="2">
    <citation type="journal article" date="2021" name="PeerJ">
        <title>Extensive microbial diversity within the chicken gut microbiome revealed by metagenomics and culture.</title>
        <authorList>
            <person name="Gilroy R."/>
            <person name="Ravi A."/>
            <person name="Getino M."/>
            <person name="Pursley I."/>
            <person name="Horton D.L."/>
            <person name="Alikhan N.F."/>
            <person name="Baker D."/>
            <person name="Gharbi K."/>
            <person name="Hall N."/>
            <person name="Watson M."/>
            <person name="Adriaenssens E.M."/>
            <person name="Foster-Nyarko E."/>
            <person name="Jarju S."/>
            <person name="Secka A."/>
            <person name="Antonio M."/>
            <person name="Oren A."/>
            <person name="Chaudhuri R.R."/>
            <person name="La Ragione R."/>
            <person name="Hildebrand F."/>
            <person name="Pallen M.J."/>
        </authorList>
    </citation>
    <scope>NUCLEOTIDE SEQUENCE</scope>
    <source>
        <strain evidence="2">ChiBcec2-4451</strain>
    </source>
</reference>
<organism evidence="2 3">
    <name type="scientific">Candidatus Pullilachnospira stercoravium</name>
    <dbReference type="NCBI Taxonomy" id="2840913"/>
    <lineage>
        <taxon>Bacteria</taxon>
        <taxon>Bacillati</taxon>
        <taxon>Bacillota</taxon>
        <taxon>Clostridia</taxon>
        <taxon>Lachnospirales</taxon>
        <taxon>Lachnospiraceae</taxon>
        <taxon>Lachnospiraceae incertae sedis</taxon>
        <taxon>Candidatus Pullilachnospira</taxon>
    </lineage>
</organism>
<feature type="transmembrane region" description="Helical" evidence="1">
    <location>
        <begin position="21"/>
        <end position="43"/>
    </location>
</feature>
<keyword evidence="1" id="KW-0812">Transmembrane</keyword>